<proteinExistence type="predicted"/>
<feature type="chain" id="PRO_5003488418" evidence="4">
    <location>
        <begin position="23"/>
        <end position="508"/>
    </location>
</feature>
<dbReference type="AlphaFoldDB" id="G6EJ76"/>
<feature type="repeat" description="TPR" evidence="3">
    <location>
        <begin position="427"/>
        <end position="460"/>
    </location>
</feature>
<dbReference type="SUPFAM" id="SSF48452">
    <property type="entry name" value="TPR-like"/>
    <property type="match status" value="3"/>
</dbReference>
<protein>
    <submittedName>
        <fullName evidence="5">TPR repeat-containing protein</fullName>
    </submittedName>
</protein>
<dbReference type="InterPro" id="IPR050498">
    <property type="entry name" value="Ycf3"/>
</dbReference>
<keyword evidence="2 3" id="KW-0802">TPR repeat</keyword>
<evidence type="ECO:0000256" key="2">
    <source>
        <dbReference type="ARBA" id="ARBA00022803"/>
    </source>
</evidence>
<reference evidence="5 6" key="1">
    <citation type="journal article" date="2012" name="J. Bacteriol.">
        <title>Genome sequence of benzo(a)pyrene-degrading bacterium Novosphingobium pentaromativorans US6-1.</title>
        <authorList>
            <person name="Luo Y.R."/>
            <person name="Kang S.G."/>
            <person name="Kim S.J."/>
            <person name="Kim M.R."/>
            <person name="Li N."/>
            <person name="Lee J.H."/>
            <person name="Kwon K.K."/>
        </authorList>
    </citation>
    <scope>NUCLEOTIDE SEQUENCE [LARGE SCALE GENOMIC DNA]</scope>
    <source>
        <strain evidence="5 6">US6-1</strain>
    </source>
</reference>
<dbReference type="InterPro" id="IPR011990">
    <property type="entry name" value="TPR-like_helical_dom_sf"/>
</dbReference>
<accession>G6EJ76</accession>
<dbReference type="InterPro" id="IPR019734">
    <property type="entry name" value="TPR_rpt"/>
</dbReference>
<dbReference type="KEGG" id="npn:JI59_03940"/>
<dbReference type="OrthoDB" id="7487699at2"/>
<evidence type="ECO:0000256" key="4">
    <source>
        <dbReference type="SAM" id="SignalP"/>
    </source>
</evidence>
<sequence length="508" mass="53891">MKHAIRLTLPLAAALLLAGCGASPEERLTRAEQAYSAHNYSAARVDLASVIQEAPENARALELLARTYIDLADPVSAGSMLERLGRLGKLPADAGVLQGNVDLMLGHYDKALAAVDGDGSAQAYRVRALAHIGAGDTAKAAQAFAAGEKAPGSKGRLLADYASFQLDSGNEAEARRLAALAALEKPRPLNSYLTSADLLATDNNLDKALAVFEAGLKAYPESRAALLGKIRVLDALGKNEAVRPLVAKALADNPGDLDLAYFDARLDALAGKWRSVRDKLQPRESVLEQQPQANALYAKALLELGQGEQARARLTSQLLREPDNRQVRLLLGQAELALGDASDAVETLEPFAGLTDATNEELSSLAKAYKAAGRSDAAAMVQKAREAAGARIVSRLASADKAMRNKDWQTAIGDYETILRQTDGNNVLVLNNLAFAYSQVGAEAKALTFAERALKLAPDNASVMDTAGWLLHSTGKDRKRGLALIEQAARKAPDNATIAGHLAQVRKS</sequence>
<dbReference type="PROSITE" id="PS50005">
    <property type="entry name" value="TPR"/>
    <property type="match status" value="1"/>
</dbReference>
<feature type="signal peptide" evidence="4">
    <location>
        <begin position="1"/>
        <end position="22"/>
    </location>
</feature>
<dbReference type="PATRIC" id="fig|1088721.3.peg.4333"/>
<evidence type="ECO:0000256" key="1">
    <source>
        <dbReference type="ARBA" id="ARBA00022737"/>
    </source>
</evidence>
<dbReference type="Pfam" id="PF13432">
    <property type="entry name" value="TPR_16"/>
    <property type="match status" value="1"/>
</dbReference>
<dbReference type="Pfam" id="PF14559">
    <property type="entry name" value="TPR_19"/>
    <property type="match status" value="2"/>
</dbReference>
<keyword evidence="6" id="KW-1185">Reference proteome</keyword>
<comment type="caution">
    <text evidence="5">The sequence shown here is derived from an EMBL/GenBank/DDBJ whole genome shotgun (WGS) entry which is preliminary data.</text>
</comment>
<gene>
    <name evidence="5" type="ORF">NSU_4397</name>
</gene>
<dbReference type="SMART" id="SM00028">
    <property type="entry name" value="TPR"/>
    <property type="match status" value="4"/>
</dbReference>
<name>G6EJ76_9SPHN</name>
<keyword evidence="1" id="KW-0677">Repeat</keyword>
<dbReference type="PANTHER" id="PTHR44858">
    <property type="entry name" value="TETRATRICOPEPTIDE REPEAT PROTEIN 6"/>
    <property type="match status" value="1"/>
</dbReference>
<dbReference type="PANTHER" id="PTHR44858:SF1">
    <property type="entry name" value="UDP-N-ACETYLGLUCOSAMINE--PEPTIDE N-ACETYLGLUCOSAMINYLTRANSFERASE SPINDLY-RELATED"/>
    <property type="match status" value="1"/>
</dbReference>
<evidence type="ECO:0000256" key="3">
    <source>
        <dbReference type="PROSITE-ProRule" id="PRU00339"/>
    </source>
</evidence>
<dbReference type="eggNOG" id="COG0457">
    <property type="taxonomic scope" value="Bacteria"/>
</dbReference>
<dbReference type="EMBL" id="AGFM01000066">
    <property type="protein sequence ID" value="EHJ58662.1"/>
    <property type="molecule type" value="Genomic_DNA"/>
</dbReference>
<dbReference type="Gene3D" id="1.25.40.10">
    <property type="entry name" value="Tetratricopeptide repeat domain"/>
    <property type="match status" value="2"/>
</dbReference>
<dbReference type="Proteomes" id="UP000004030">
    <property type="component" value="Unassembled WGS sequence"/>
</dbReference>
<evidence type="ECO:0000313" key="6">
    <source>
        <dbReference type="Proteomes" id="UP000004030"/>
    </source>
</evidence>
<evidence type="ECO:0000313" key="5">
    <source>
        <dbReference type="EMBL" id="EHJ58662.1"/>
    </source>
</evidence>
<keyword evidence="4" id="KW-0732">Signal</keyword>
<dbReference type="STRING" id="1088721.JI59_03940"/>
<dbReference type="Pfam" id="PF13181">
    <property type="entry name" value="TPR_8"/>
    <property type="match status" value="1"/>
</dbReference>
<dbReference type="RefSeq" id="WP_007015305.1">
    <property type="nucleotide sequence ID" value="NZ_AGFM01000066.1"/>
</dbReference>
<dbReference type="PROSITE" id="PS51257">
    <property type="entry name" value="PROKAR_LIPOPROTEIN"/>
    <property type="match status" value="1"/>
</dbReference>
<organism evidence="5 6">
    <name type="scientific">Novosphingobium pentaromativorans US6-1</name>
    <dbReference type="NCBI Taxonomy" id="1088721"/>
    <lineage>
        <taxon>Bacteria</taxon>
        <taxon>Pseudomonadati</taxon>
        <taxon>Pseudomonadota</taxon>
        <taxon>Alphaproteobacteria</taxon>
        <taxon>Sphingomonadales</taxon>
        <taxon>Sphingomonadaceae</taxon>
        <taxon>Novosphingobium</taxon>
    </lineage>
</organism>